<evidence type="ECO:0000313" key="1">
    <source>
        <dbReference type="Ensembl" id="ENSAMXP00000038828.1"/>
    </source>
</evidence>
<keyword evidence="2" id="KW-1185">Reference proteome</keyword>
<sequence>MTVLQEPVQAAVWHALNHYAYRDAVFLAERLYAEGRAIKHRLLKRTLVTHCS</sequence>
<name>A0A3B1J9C5_ASTMX</name>
<dbReference type="InParanoid" id="A0A3B1J9C5"/>
<evidence type="ECO:0000313" key="2">
    <source>
        <dbReference type="Proteomes" id="UP000018467"/>
    </source>
</evidence>
<dbReference type="GeneTree" id="ENSGT00940000164777"/>
<accession>A0A3B1J9C5</accession>
<organism evidence="1 2">
    <name type="scientific">Astyanax mexicanus</name>
    <name type="common">Blind cave fish</name>
    <name type="synonym">Astyanax fasciatus mexicanus</name>
    <dbReference type="NCBI Taxonomy" id="7994"/>
    <lineage>
        <taxon>Eukaryota</taxon>
        <taxon>Metazoa</taxon>
        <taxon>Chordata</taxon>
        <taxon>Craniata</taxon>
        <taxon>Vertebrata</taxon>
        <taxon>Euteleostomi</taxon>
        <taxon>Actinopterygii</taxon>
        <taxon>Neopterygii</taxon>
        <taxon>Teleostei</taxon>
        <taxon>Ostariophysi</taxon>
        <taxon>Characiformes</taxon>
        <taxon>Characoidei</taxon>
        <taxon>Acestrorhamphidae</taxon>
        <taxon>Acestrorhamphinae</taxon>
        <taxon>Astyanax</taxon>
    </lineage>
</organism>
<dbReference type="Ensembl" id="ENSAMXT00000038460.1">
    <property type="protein sequence ID" value="ENSAMXP00000038828.1"/>
    <property type="gene ID" value="ENSAMXG00000035819.1"/>
</dbReference>
<reference evidence="1" key="3">
    <citation type="submission" date="2025-08" db="UniProtKB">
        <authorList>
            <consortium name="Ensembl"/>
        </authorList>
    </citation>
    <scope>IDENTIFICATION</scope>
</reference>
<reference evidence="1" key="4">
    <citation type="submission" date="2025-09" db="UniProtKB">
        <authorList>
            <consortium name="Ensembl"/>
        </authorList>
    </citation>
    <scope>IDENTIFICATION</scope>
</reference>
<dbReference type="Bgee" id="ENSAMXG00000035819">
    <property type="expression patterns" value="Expressed in ovary and 14 other cell types or tissues"/>
</dbReference>
<dbReference type="AlphaFoldDB" id="A0A3B1J9C5"/>
<dbReference type="Proteomes" id="UP000018467">
    <property type="component" value="Unassembled WGS sequence"/>
</dbReference>
<proteinExistence type="predicted"/>
<protein>
    <submittedName>
        <fullName evidence="1">Uncharacterized protein</fullName>
    </submittedName>
</protein>
<dbReference type="InterPro" id="IPR011990">
    <property type="entry name" value="TPR-like_helical_dom_sf"/>
</dbReference>
<reference evidence="2" key="2">
    <citation type="journal article" date="2014" name="Nat. Commun.">
        <title>The cavefish genome reveals candidate genes for eye loss.</title>
        <authorList>
            <person name="McGaugh S.E."/>
            <person name="Gross J.B."/>
            <person name="Aken B."/>
            <person name="Blin M."/>
            <person name="Borowsky R."/>
            <person name="Chalopin D."/>
            <person name="Hinaux H."/>
            <person name="Jeffery W.R."/>
            <person name="Keene A."/>
            <person name="Ma L."/>
            <person name="Minx P."/>
            <person name="Murphy D."/>
            <person name="O'Quin K.E."/>
            <person name="Retaux S."/>
            <person name="Rohner N."/>
            <person name="Searle S.M."/>
            <person name="Stahl B.A."/>
            <person name="Tabin C."/>
            <person name="Volff J.N."/>
            <person name="Yoshizawa M."/>
            <person name="Warren W.C."/>
        </authorList>
    </citation>
    <scope>NUCLEOTIDE SEQUENCE [LARGE SCALE GENOMIC DNA]</scope>
    <source>
        <strain evidence="2">female</strain>
    </source>
</reference>
<dbReference type="STRING" id="7994.ENSAMXP00000038828"/>
<dbReference type="Gene3D" id="1.25.40.10">
    <property type="entry name" value="Tetratricopeptide repeat domain"/>
    <property type="match status" value="1"/>
</dbReference>
<reference evidence="2" key="1">
    <citation type="submission" date="2013-03" db="EMBL/GenBank/DDBJ databases">
        <authorList>
            <person name="Jeffery W."/>
            <person name="Warren W."/>
            <person name="Wilson R.K."/>
        </authorList>
    </citation>
    <scope>NUCLEOTIDE SEQUENCE</scope>
    <source>
        <strain evidence="2">female</strain>
    </source>
</reference>